<evidence type="ECO:0000313" key="4">
    <source>
        <dbReference type="Proteomes" id="UP000799772"/>
    </source>
</evidence>
<name>A0A9P4M4D5_9PEZI</name>
<dbReference type="AlphaFoldDB" id="A0A9P4M4D5"/>
<sequence length="205" mass="22665">MSQRGVFAGAGTDTYTKAWAFFKKREVQGKGLPRKKTKTAAAGNKSTGPKIPGSESTGGKDLSNTHLDGEDTDSVPVLDTCDEIRKKISAHLKRDDVIQAAFLRDLQAQFHTARAPKRIQSVMLDRFRHMKGASAGNTSSIYYSSYVFFEKLRVAEGIKKSKHRLDMENIYGNKGMNITDDSSRGFWAPIGAGVVEDKYGRVTLR</sequence>
<gene>
    <name evidence="3" type="ORF">NA57DRAFT_58583</name>
</gene>
<dbReference type="EMBL" id="ML978129">
    <property type="protein sequence ID" value="KAF2096685.1"/>
    <property type="molecule type" value="Genomic_DNA"/>
</dbReference>
<feature type="compositionally biased region" description="Polar residues" evidence="1">
    <location>
        <begin position="54"/>
        <end position="66"/>
    </location>
</feature>
<evidence type="ECO:0000313" key="3">
    <source>
        <dbReference type="EMBL" id="KAF2096685.1"/>
    </source>
</evidence>
<feature type="domain" description="DUF7726" evidence="2">
    <location>
        <begin position="1"/>
        <end position="30"/>
    </location>
</feature>
<reference evidence="3" key="1">
    <citation type="journal article" date="2020" name="Stud. Mycol.">
        <title>101 Dothideomycetes genomes: a test case for predicting lifestyles and emergence of pathogens.</title>
        <authorList>
            <person name="Haridas S."/>
            <person name="Albert R."/>
            <person name="Binder M."/>
            <person name="Bloem J."/>
            <person name="Labutti K."/>
            <person name="Salamov A."/>
            <person name="Andreopoulos B."/>
            <person name="Baker S."/>
            <person name="Barry K."/>
            <person name="Bills G."/>
            <person name="Bluhm B."/>
            <person name="Cannon C."/>
            <person name="Castanera R."/>
            <person name="Culley D."/>
            <person name="Daum C."/>
            <person name="Ezra D."/>
            <person name="Gonzalez J."/>
            <person name="Henrissat B."/>
            <person name="Kuo A."/>
            <person name="Liang C."/>
            <person name="Lipzen A."/>
            <person name="Lutzoni F."/>
            <person name="Magnuson J."/>
            <person name="Mondo S."/>
            <person name="Nolan M."/>
            <person name="Ohm R."/>
            <person name="Pangilinan J."/>
            <person name="Park H.-J."/>
            <person name="Ramirez L."/>
            <person name="Alfaro M."/>
            <person name="Sun H."/>
            <person name="Tritt A."/>
            <person name="Yoshinaga Y."/>
            <person name="Zwiers L.-H."/>
            <person name="Turgeon B."/>
            <person name="Goodwin S."/>
            <person name="Spatafora J."/>
            <person name="Crous P."/>
            <person name="Grigoriev I."/>
        </authorList>
    </citation>
    <scope>NUCLEOTIDE SEQUENCE</scope>
    <source>
        <strain evidence="3">CBS 133067</strain>
    </source>
</reference>
<feature type="domain" description="DUF7726" evidence="2">
    <location>
        <begin position="76"/>
        <end position="159"/>
    </location>
</feature>
<dbReference type="PANTHER" id="PTHR42339:SF1">
    <property type="entry name" value="HISTONE H1"/>
    <property type="match status" value="1"/>
</dbReference>
<dbReference type="Proteomes" id="UP000799772">
    <property type="component" value="Unassembled WGS sequence"/>
</dbReference>
<dbReference type="OrthoDB" id="2592504at2759"/>
<proteinExistence type="predicted"/>
<protein>
    <recommendedName>
        <fullName evidence="2">DUF7726 domain-containing protein</fullName>
    </recommendedName>
</protein>
<accession>A0A9P4M4D5</accession>
<comment type="caution">
    <text evidence="3">The sequence shown here is derived from an EMBL/GenBank/DDBJ whole genome shotgun (WGS) entry which is preliminary data.</text>
</comment>
<evidence type="ECO:0000259" key="2">
    <source>
        <dbReference type="Pfam" id="PF24852"/>
    </source>
</evidence>
<keyword evidence="4" id="KW-1185">Reference proteome</keyword>
<dbReference type="InterPro" id="IPR056143">
    <property type="entry name" value="DUF7726"/>
</dbReference>
<feature type="region of interest" description="Disordered" evidence="1">
    <location>
        <begin position="29"/>
        <end position="71"/>
    </location>
</feature>
<dbReference type="Pfam" id="PF24852">
    <property type="entry name" value="DUF7726"/>
    <property type="match status" value="2"/>
</dbReference>
<evidence type="ECO:0000256" key="1">
    <source>
        <dbReference type="SAM" id="MobiDB-lite"/>
    </source>
</evidence>
<dbReference type="PANTHER" id="PTHR42339">
    <property type="entry name" value="HISTONE H1"/>
    <property type="match status" value="1"/>
</dbReference>
<organism evidence="3 4">
    <name type="scientific">Rhizodiscina lignyota</name>
    <dbReference type="NCBI Taxonomy" id="1504668"/>
    <lineage>
        <taxon>Eukaryota</taxon>
        <taxon>Fungi</taxon>
        <taxon>Dikarya</taxon>
        <taxon>Ascomycota</taxon>
        <taxon>Pezizomycotina</taxon>
        <taxon>Dothideomycetes</taxon>
        <taxon>Pleosporomycetidae</taxon>
        <taxon>Aulographales</taxon>
        <taxon>Rhizodiscinaceae</taxon>
        <taxon>Rhizodiscina</taxon>
    </lineage>
</organism>